<organism evidence="9 10">
    <name type="scientific">Hydromonas duriensis</name>
    <dbReference type="NCBI Taxonomy" id="1527608"/>
    <lineage>
        <taxon>Bacteria</taxon>
        <taxon>Pseudomonadati</taxon>
        <taxon>Pseudomonadota</taxon>
        <taxon>Betaproteobacteria</taxon>
        <taxon>Burkholderiales</taxon>
        <taxon>Burkholderiaceae</taxon>
        <taxon>Hydromonas</taxon>
    </lineage>
</organism>
<feature type="transmembrane region" description="Helical" evidence="8">
    <location>
        <begin position="142"/>
        <end position="169"/>
    </location>
</feature>
<evidence type="ECO:0000256" key="5">
    <source>
        <dbReference type="ARBA" id="ARBA00022692"/>
    </source>
</evidence>
<evidence type="ECO:0000256" key="1">
    <source>
        <dbReference type="ARBA" id="ARBA00004651"/>
    </source>
</evidence>
<evidence type="ECO:0000256" key="3">
    <source>
        <dbReference type="ARBA" id="ARBA00022448"/>
    </source>
</evidence>
<evidence type="ECO:0000256" key="4">
    <source>
        <dbReference type="ARBA" id="ARBA00022475"/>
    </source>
</evidence>
<dbReference type="RefSeq" id="WP_133619076.1">
    <property type="nucleotide sequence ID" value="NZ_SNZE01000003.1"/>
</dbReference>
<keyword evidence="4 8" id="KW-1003">Cell membrane</keyword>
<feature type="transmembrane region" description="Helical" evidence="8">
    <location>
        <begin position="235"/>
        <end position="253"/>
    </location>
</feature>
<comment type="subcellular location">
    <subcellularLocation>
        <location evidence="1 8">Cell membrane</location>
        <topology evidence="1 8">Multi-pass membrane protein</topology>
    </subcellularLocation>
</comment>
<dbReference type="PANTHER" id="PTHR30269:SF0">
    <property type="entry name" value="MEMBRANE TRANSPORTER PROTEIN YFCA-RELATED"/>
    <property type="match status" value="1"/>
</dbReference>
<evidence type="ECO:0000256" key="8">
    <source>
        <dbReference type="RuleBase" id="RU363041"/>
    </source>
</evidence>
<keyword evidence="5 8" id="KW-0812">Transmembrane</keyword>
<dbReference type="GO" id="GO:0005886">
    <property type="term" value="C:plasma membrane"/>
    <property type="evidence" value="ECO:0007669"/>
    <property type="project" value="UniProtKB-SubCell"/>
</dbReference>
<name>A0A4R6YAG7_9BURK</name>
<evidence type="ECO:0000256" key="7">
    <source>
        <dbReference type="ARBA" id="ARBA00023136"/>
    </source>
</evidence>
<evidence type="ECO:0000313" key="9">
    <source>
        <dbReference type="EMBL" id="TDR32525.1"/>
    </source>
</evidence>
<evidence type="ECO:0000313" key="10">
    <source>
        <dbReference type="Proteomes" id="UP000294480"/>
    </source>
</evidence>
<dbReference type="PANTHER" id="PTHR30269">
    <property type="entry name" value="TRANSMEMBRANE PROTEIN YFCA"/>
    <property type="match status" value="1"/>
</dbReference>
<accession>A0A4R6YAG7</accession>
<dbReference type="InterPro" id="IPR052017">
    <property type="entry name" value="TSUP"/>
</dbReference>
<proteinExistence type="inferred from homology"/>
<dbReference type="AlphaFoldDB" id="A0A4R6YAG7"/>
<evidence type="ECO:0000256" key="2">
    <source>
        <dbReference type="ARBA" id="ARBA00009142"/>
    </source>
</evidence>
<protein>
    <recommendedName>
        <fullName evidence="8">Probable membrane transporter protein</fullName>
    </recommendedName>
</protein>
<feature type="transmembrane region" description="Helical" evidence="8">
    <location>
        <begin position="76"/>
        <end position="97"/>
    </location>
</feature>
<feature type="transmembrane region" description="Helical" evidence="8">
    <location>
        <begin position="189"/>
        <end position="214"/>
    </location>
</feature>
<sequence length="260" mass="27790">MDFLTPELLLLLPLAFVAGLIDSAVGGGGLIQVPGLFGILPQQTPATLLGTNKLSSICGTAIAAKQYAKRVQLNWNMLKGAIIATLIFSVVGANAAVLLPVQYLRPIMLVLLLLMVTYTFLKKDLGQMHIDLKLSTNQEKKRGLAVGVGIGLYDGFFGPGTGSILAFVFVKLFGHDFLKATAHSKILNLAANFGALALFGLQGHVLWLTGALMGMSNILGALCGTHVVTKYGTPFIRKVFIVILSVTIVKFTYDTIKVFL</sequence>
<evidence type="ECO:0000256" key="6">
    <source>
        <dbReference type="ARBA" id="ARBA00022989"/>
    </source>
</evidence>
<keyword evidence="6 8" id="KW-1133">Transmembrane helix</keyword>
<dbReference type="Pfam" id="PF01925">
    <property type="entry name" value="TauE"/>
    <property type="match status" value="1"/>
</dbReference>
<dbReference type="Proteomes" id="UP000294480">
    <property type="component" value="Unassembled WGS sequence"/>
</dbReference>
<comment type="similarity">
    <text evidence="2 8">Belongs to the 4-toluene sulfonate uptake permease (TSUP) (TC 2.A.102) family.</text>
</comment>
<keyword evidence="10" id="KW-1185">Reference proteome</keyword>
<keyword evidence="7 8" id="KW-0472">Membrane</keyword>
<dbReference type="InterPro" id="IPR002781">
    <property type="entry name" value="TM_pro_TauE-like"/>
</dbReference>
<dbReference type="OrthoDB" id="554695at2"/>
<reference evidence="9 10" key="1">
    <citation type="submission" date="2019-03" db="EMBL/GenBank/DDBJ databases">
        <title>Genomic Encyclopedia of Type Strains, Phase IV (KMG-IV): sequencing the most valuable type-strain genomes for metagenomic binning, comparative biology and taxonomic classification.</title>
        <authorList>
            <person name="Goeker M."/>
        </authorList>
    </citation>
    <scope>NUCLEOTIDE SEQUENCE [LARGE SCALE GENOMIC DNA]</scope>
    <source>
        <strain evidence="9 10">DSM 102852</strain>
    </source>
</reference>
<keyword evidence="3" id="KW-0813">Transport</keyword>
<dbReference type="EMBL" id="SNZE01000003">
    <property type="protein sequence ID" value="TDR32525.1"/>
    <property type="molecule type" value="Genomic_DNA"/>
</dbReference>
<gene>
    <name evidence="9" type="ORF">DFR44_10338</name>
</gene>
<comment type="caution">
    <text evidence="9">The sequence shown here is derived from an EMBL/GenBank/DDBJ whole genome shotgun (WGS) entry which is preliminary data.</text>
</comment>
<feature type="transmembrane region" description="Helical" evidence="8">
    <location>
        <begin position="103"/>
        <end position="121"/>
    </location>
</feature>